<dbReference type="Gene3D" id="3.40.630.30">
    <property type="match status" value="1"/>
</dbReference>
<dbReference type="GO" id="GO:0016747">
    <property type="term" value="F:acyltransferase activity, transferring groups other than amino-acyl groups"/>
    <property type="evidence" value="ECO:0007669"/>
    <property type="project" value="InterPro"/>
</dbReference>
<evidence type="ECO:0000259" key="1">
    <source>
        <dbReference type="PROSITE" id="PS51186"/>
    </source>
</evidence>
<dbReference type="InterPro" id="IPR016794">
    <property type="entry name" value="UCP21603_acetyltransf"/>
</dbReference>
<dbReference type="Proteomes" id="UP000034034">
    <property type="component" value="Chromosome"/>
</dbReference>
<dbReference type="PATRIC" id="fig|408015.6.peg.4516"/>
<dbReference type="SUPFAM" id="SSF55729">
    <property type="entry name" value="Acyl-CoA N-acyltransferases (Nat)"/>
    <property type="match status" value="1"/>
</dbReference>
<feature type="domain" description="N-acetyltransferase" evidence="1">
    <location>
        <begin position="154"/>
        <end position="296"/>
    </location>
</feature>
<dbReference type="InterPro" id="IPR016181">
    <property type="entry name" value="Acyl_CoA_acyltransferase"/>
</dbReference>
<evidence type="ECO:0000313" key="3">
    <source>
        <dbReference type="Proteomes" id="UP000034034"/>
    </source>
</evidence>
<gene>
    <name evidence="2" type="ORF">SXIM_44610</name>
</gene>
<reference evidence="2" key="1">
    <citation type="submission" date="2019-08" db="EMBL/GenBank/DDBJ databases">
        <title>Complete genome sequence of a mangrove-derived Streptomyces xiamenensis.</title>
        <authorList>
            <person name="Xu J."/>
        </authorList>
    </citation>
    <scope>NUCLEOTIDE SEQUENCE</scope>
    <source>
        <strain evidence="2">318</strain>
    </source>
</reference>
<accession>A0A0F7FYL8</accession>
<dbReference type="KEGG" id="sxi:SXIM_44610"/>
<dbReference type="PIRSF" id="PIRSF021603">
    <property type="entry name" value="UCP21603_acetyltransf"/>
    <property type="match status" value="1"/>
</dbReference>
<dbReference type="EMBL" id="CP009922">
    <property type="protein sequence ID" value="AKG45845.1"/>
    <property type="molecule type" value="Genomic_DNA"/>
</dbReference>
<evidence type="ECO:0000313" key="2">
    <source>
        <dbReference type="EMBL" id="AKG45845.1"/>
    </source>
</evidence>
<dbReference type="HOGENOM" id="CLU_086566_0_0_11"/>
<dbReference type="Pfam" id="PF13312">
    <property type="entry name" value="DUF4081"/>
    <property type="match status" value="1"/>
</dbReference>
<dbReference type="PROSITE" id="PS51186">
    <property type="entry name" value="GNAT"/>
    <property type="match status" value="1"/>
</dbReference>
<dbReference type="STRING" id="408015.SXIM_44610"/>
<name>A0A0F7FYL8_9ACTN</name>
<keyword evidence="3" id="KW-1185">Reference proteome</keyword>
<dbReference type="InterPro" id="IPR025289">
    <property type="entry name" value="DUF4081"/>
</dbReference>
<organism evidence="2 3">
    <name type="scientific">Streptomyces xiamenensis</name>
    <dbReference type="NCBI Taxonomy" id="408015"/>
    <lineage>
        <taxon>Bacteria</taxon>
        <taxon>Bacillati</taxon>
        <taxon>Actinomycetota</taxon>
        <taxon>Actinomycetes</taxon>
        <taxon>Kitasatosporales</taxon>
        <taxon>Streptomycetaceae</taxon>
        <taxon>Streptomyces</taxon>
    </lineage>
</organism>
<protein>
    <submittedName>
        <fullName evidence="2">GCN5-related N-acetyltransferase</fullName>
    </submittedName>
</protein>
<dbReference type="InterPro" id="IPR000182">
    <property type="entry name" value="GNAT_dom"/>
</dbReference>
<sequence length="296" mass="31414">MRGTRSPLTCKATPVLTTPATRPLDPGDLGDALALLAREPLANAFVTARVIESGLDPRLLGGELWGWYHRGQLRSLCFSGANLVPIDAAPAALRAFAERALREGRRCTSIVGPAPATAALWAHLEPHWGPARAVRAHQPLMATSTAPPAVTPDPLVRPMRKDEMDLVLPAAVAMFTEEVGVSPLTAQDGGLAYQSRVAETVGTGRCFARVEDGRIVFKAEIGAVTPHACQLTGVWTAPDRRRTGLAAAGLATVIRHALDTCAPVVSLYVNDYNAPALALYRRLGFTSSGALMSVLF</sequence>
<dbReference type="Pfam" id="PF00583">
    <property type="entry name" value="Acetyltransf_1"/>
    <property type="match status" value="1"/>
</dbReference>
<dbReference type="AlphaFoldDB" id="A0A0F7FYL8"/>
<proteinExistence type="predicted"/>